<dbReference type="RefSeq" id="XP_002945689.1">
    <property type="nucleotide sequence ID" value="XM_002945643.1"/>
</dbReference>
<dbReference type="OrthoDB" id="277235at2759"/>
<sequence>MLLEHGWDVDKAYEALRRKGLAAAAKKASRHAAEGLVGASFAAAAASTTAAATNRCGGAGSVVMVELNSETDFVARNALFQDLMRDVLTAAHSLGRAAAVGPDHSIDLQQLLSVRTASGSTVSEAVTQVAAQVRENVRLRRAYRLDSGDGLVYQYVHQSSVPGLGKLAAAVVLRSADGSSLVDLSSTSDSSSSSSSAASLVQAAGEGLAMQVAGMRPAYLTRGSVPAEVLAQEQELLLQQMQQDEAFRGKPPQVLSKVVQGRLSKKLSEMCLAEQTYVLDDSITVEKMMARLRKDVGRPQLQVSAFLRVQCGEGLGTKSGDNFATEVARIVSET</sequence>
<proteinExistence type="inferred from homology"/>
<dbReference type="GO" id="GO:0005739">
    <property type="term" value="C:mitochondrion"/>
    <property type="evidence" value="ECO:0007669"/>
    <property type="project" value="UniProtKB-SubCell"/>
</dbReference>
<dbReference type="GO" id="GO:0070125">
    <property type="term" value="P:mitochondrial translational elongation"/>
    <property type="evidence" value="ECO:0007669"/>
    <property type="project" value="TreeGrafter"/>
</dbReference>
<feature type="domain" description="Translation elongation factor EFTs/EF1B dimerisation" evidence="5">
    <location>
        <begin position="63"/>
        <end position="313"/>
    </location>
</feature>
<gene>
    <name evidence="6" type="primary">eft2</name>
    <name evidence="3 6" type="synonym">EFTS</name>
    <name evidence="6" type="ORF">VOLCADRAFT_102663</name>
</gene>
<keyword evidence="3" id="KW-0496">Mitochondrion</keyword>
<dbReference type="GO" id="GO:0003746">
    <property type="term" value="F:translation elongation factor activity"/>
    <property type="evidence" value="ECO:0007669"/>
    <property type="project" value="UniProtKB-UniRule"/>
</dbReference>
<dbReference type="InterPro" id="IPR001816">
    <property type="entry name" value="Transl_elong_EFTs/EF1B"/>
</dbReference>
<dbReference type="NCBIfam" id="TIGR00116">
    <property type="entry name" value="tsf"/>
    <property type="match status" value="1"/>
</dbReference>
<dbReference type="Gene3D" id="3.30.479.20">
    <property type="entry name" value="Elongation factor Ts, dimerisation domain"/>
    <property type="match status" value="2"/>
</dbReference>
<dbReference type="InterPro" id="IPR018101">
    <property type="entry name" value="Transl_elong_Ts_CS"/>
</dbReference>
<dbReference type="PANTHER" id="PTHR11741:SF0">
    <property type="entry name" value="ELONGATION FACTOR TS, MITOCHONDRIAL"/>
    <property type="match status" value="1"/>
</dbReference>
<dbReference type="eggNOG" id="KOG1071">
    <property type="taxonomic scope" value="Eukaryota"/>
</dbReference>
<dbReference type="InterPro" id="IPR036402">
    <property type="entry name" value="EF-Ts_dimer_sf"/>
</dbReference>
<keyword evidence="7" id="KW-1185">Reference proteome</keyword>
<evidence type="ECO:0000259" key="5">
    <source>
        <dbReference type="Pfam" id="PF00889"/>
    </source>
</evidence>
<dbReference type="KEGG" id="vcn:VOLCADRAFT_102663"/>
<evidence type="ECO:0000313" key="6">
    <source>
        <dbReference type="EMBL" id="EFJ52684.1"/>
    </source>
</evidence>
<keyword evidence="2 3" id="KW-0648">Protein biosynthesis</keyword>
<dbReference type="InParanoid" id="D8THC1"/>
<comment type="subcellular location">
    <subcellularLocation>
        <location evidence="3">Mitochondrion</location>
    </subcellularLocation>
</comment>
<dbReference type="EMBL" id="GL378323">
    <property type="protein sequence ID" value="EFJ52684.1"/>
    <property type="molecule type" value="Genomic_DNA"/>
</dbReference>
<evidence type="ECO:0000256" key="1">
    <source>
        <dbReference type="ARBA" id="ARBA00022768"/>
    </source>
</evidence>
<dbReference type="GeneID" id="9621680"/>
<dbReference type="AlphaFoldDB" id="D8THC1"/>
<dbReference type="PANTHER" id="PTHR11741">
    <property type="entry name" value="ELONGATION FACTOR TS"/>
    <property type="match status" value="1"/>
</dbReference>
<keyword evidence="1 3" id="KW-0251">Elongation factor</keyword>
<dbReference type="SUPFAM" id="SSF54713">
    <property type="entry name" value="Elongation factor Ts (EF-Ts), dimerisation domain"/>
    <property type="match status" value="2"/>
</dbReference>
<evidence type="ECO:0000256" key="2">
    <source>
        <dbReference type="ARBA" id="ARBA00022917"/>
    </source>
</evidence>
<dbReference type="STRING" id="3068.D8THC1"/>
<comment type="function">
    <text evidence="3 4">Associates with the EF-Tu.GDP complex and induces the exchange of GDP to GTP. It remains bound to the aminoacyl-tRNA.EF-Tu.GTP complex up to the GTP hydrolysis stage on the ribosome.</text>
</comment>
<evidence type="ECO:0000256" key="4">
    <source>
        <dbReference type="RuleBase" id="RU000642"/>
    </source>
</evidence>
<dbReference type="HAMAP" id="MF_00050">
    <property type="entry name" value="EF_Ts"/>
    <property type="match status" value="1"/>
</dbReference>
<reference evidence="6 7" key="1">
    <citation type="journal article" date="2010" name="Science">
        <title>Genomic analysis of organismal complexity in the multicellular green alga Volvox carteri.</title>
        <authorList>
            <person name="Prochnik S.E."/>
            <person name="Umen J."/>
            <person name="Nedelcu A.M."/>
            <person name="Hallmann A."/>
            <person name="Miller S.M."/>
            <person name="Nishii I."/>
            <person name="Ferris P."/>
            <person name="Kuo A."/>
            <person name="Mitros T."/>
            <person name="Fritz-Laylin L.K."/>
            <person name="Hellsten U."/>
            <person name="Chapman J."/>
            <person name="Simakov O."/>
            <person name="Rensing S.A."/>
            <person name="Terry A."/>
            <person name="Pangilinan J."/>
            <person name="Kapitonov V."/>
            <person name="Jurka J."/>
            <person name="Salamov A."/>
            <person name="Shapiro H."/>
            <person name="Schmutz J."/>
            <person name="Grimwood J."/>
            <person name="Lindquist E."/>
            <person name="Lucas S."/>
            <person name="Grigoriev I.V."/>
            <person name="Schmitt R."/>
            <person name="Kirk D."/>
            <person name="Rokhsar D.S."/>
        </authorList>
    </citation>
    <scope>NUCLEOTIDE SEQUENCE [LARGE SCALE GENOMIC DNA]</scope>
    <source>
        <strain evidence="7">f. Nagariensis / Eve</strain>
    </source>
</reference>
<dbReference type="Pfam" id="PF00889">
    <property type="entry name" value="EF_TS"/>
    <property type="match status" value="1"/>
</dbReference>
<dbReference type="InterPro" id="IPR014039">
    <property type="entry name" value="Transl_elong_EFTs/EF1B_dimer"/>
</dbReference>
<dbReference type="Gene3D" id="1.10.286.20">
    <property type="match status" value="1"/>
</dbReference>
<evidence type="ECO:0000313" key="7">
    <source>
        <dbReference type="Proteomes" id="UP000001058"/>
    </source>
</evidence>
<dbReference type="Gene3D" id="1.10.8.10">
    <property type="entry name" value="DNA helicase RuvA subunit, C-terminal domain"/>
    <property type="match status" value="1"/>
</dbReference>
<dbReference type="FunCoup" id="D8THC1">
    <property type="interactions" value="1686"/>
</dbReference>
<dbReference type="PROSITE" id="PS01127">
    <property type="entry name" value="EF_TS_2"/>
    <property type="match status" value="1"/>
</dbReference>
<accession>D8THC1</accession>
<dbReference type="Proteomes" id="UP000001058">
    <property type="component" value="Unassembled WGS sequence"/>
</dbReference>
<name>D8THC1_VOLCA</name>
<protein>
    <recommendedName>
        <fullName evidence="3">Elongation factor Ts, mitochondrial</fullName>
        <shortName evidence="3">EF-Ts</shortName>
        <shortName evidence="3">EF-TsMt</shortName>
    </recommendedName>
</protein>
<evidence type="ECO:0000256" key="3">
    <source>
        <dbReference type="HAMAP-Rule" id="MF_03135"/>
    </source>
</evidence>
<comment type="similarity">
    <text evidence="3 4">Belongs to the EF-Ts family.</text>
</comment>
<organism evidence="7">
    <name type="scientific">Volvox carteri f. nagariensis</name>
    <dbReference type="NCBI Taxonomy" id="3068"/>
    <lineage>
        <taxon>Eukaryota</taxon>
        <taxon>Viridiplantae</taxon>
        <taxon>Chlorophyta</taxon>
        <taxon>core chlorophytes</taxon>
        <taxon>Chlorophyceae</taxon>
        <taxon>CS clade</taxon>
        <taxon>Chlamydomonadales</taxon>
        <taxon>Volvocaceae</taxon>
        <taxon>Volvox</taxon>
    </lineage>
</organism>